<feature type="signal peptide" evidence="1">
    <location>
        <begin position="1"/>
        <end position="21"/>
    </location>
</feature>
<name>A0A940IF53_9BACT</name>
<dbReference type="InterPro" id="IPR053139">
    <property type="entry name" value="Surface_bspA-like"/>
</dbReference>
<proteinExistence type="predicted"/>
<dbReference type="Proteomes" id="UP000712007">
    <property type="component" value="Unassembled WGS sequence"/>
</dbReference>
<dbReference type="PANTHER" id="PTHR45661:SF3">
    <property type="entry name" value="IG-LIKE DOMAIN-CONTAINING PROTEIN"/>
    <property type="match status" value="1"/>
</dbReference>
<comment type="caution">
    <text evidence="2">The sequence shown here is derived from an EMBL/GenBank/DDBJ whole genome shotgun (WGS) entry which is preliminary data.</text>
</comment>
<feature type="chain" id="PRO_5037067924" evidence="1">
    <location>
        <begin position="22"/>
        <end position="1074"/>
    </location>
</feature>
<dbReference type="EMBL" id="JADIMV010000117">
    <property type="protein sequence ID" value="MBO8440354.1"/>
    <property type="molecule type" value="Genomic_DNA"/>
</dbReference>
<dbReference type="InterPro" id="IPR026906">
    <property type="entry name" value="LRR_5"/>
</dbReference>
<protein>
    <submittedName>
        <fullName evidence="2">Leucine-rich repeat domain-containing protein</fullName>
    </submittedName>
</protein>
<evidence type="ECO:0000313" key="3">
    <source>
        <dbReference type="Proteomes" id="UP000712007"/>
    </source>
</evidence>
<dbReference type="PANTHER" id="PTHR45661">
    <property type="entry name" value="SURFACE ANTIGEN"/>
    <property type="match status" value="1"/>
</dbReference>
<gene>
    <name evidence="2" type="ORF">IAC51_06860</name>
</gene>
<dbReference type="Gene3D" id="3.80.10.10">
    <property type="entry name" value="Ribonuclease Inhibitor"/>
    <property type="match status" value="6"/>
</dbReference>
<organism evidence="2 3">
    <name type="scientific">Candidatus Aphodosoma intestinipullorum</name>
    <dbReference type="NCBI Taxonomy" id="2840674"/>
    <lineage>
        <taxon>Bacteria</taxon>
        <taxon>Pseudomonadati</taxon>
        <taxon>Bacteroidota</taxon>
        <taxon>Bacteroidia</taxon>
        <taxon>Bacteroidales</taxon>
        <taxon>Candidatus Aphodosoma</taxon>
    </lineage>
</organism>
<sequence length="1074" mass="113917">MKRVSFLAALLLLISALTVRAEIVASGFCGEDPNPGDGTVEYGENLSWTLTDDGVLTISGSGRMFDASTSNYNYNTPWYAQRNLIKTAVIGQGVTSIGIRAFYDCTSINGVILLGSITSIGAQAFHGCSGLTEVTIGESVAEIGNEAFYGCRNLKTLNYNATDCNIEVNAFTRDGNSVGWTAIETLNIGDKVRFIHDSVFYFCSSLTDVTIPEGVTSIGALAFSSCSGLTELTIPENVAKIGYGAFSRCDNLKTLNYNAVDCKIVPGSSYGQTDIWAGWTAIATLNIGGNVKTIPEAAFSNCTALTEVTIPDGVGSIGSSAFNGCNGLTEVTIGESVAEIGYRAFSGCDNLKTLNYNAADCKTVPGSGYNKDDNSAGWTAIATLNIGDRVKSIPDSAFYGCTGLTELTIPEGVAEIGFMAFYGCDNIKTLNYNAADCKLTISGSYYRHYPDWQSIATLNIGGTVKVIPDYAFRSCTGITEVIIPHSVTQMGSNAFAGCRALASVSIPESVTAIPDSAFYGCTSLDGVILPGSTISIGAQAFSGCSALSEIVIPEGVIQMGIGAFYGCRALASVSIPQSVTVITAGTFQACSSLDGVIIPQSVTSIGASAFSGCRSLSEIVIPASVTEIGGSAFSGCSALTEATIPDEVETIGANAFYGCSSLPSITVPESVTSIGSEAFRGCSALVSVLIPEGITIEGSPFSVQYPAGYPYEDEYKRYPLLESLIIRSDIDFDGQILDFAASPLLRRLEAPASVFNDGRDDVGFTQLPIDSAIVSLGTIDYRGFEFLNLCRNTLRHIDLSAADNTELPAEALSNCFMAETILLPENLESVGYSAFSGCKSLKSIDIPASVTDIDDSAFEDCRSITAINFGGTESAQAQAGRAAAPAAQSELRRIGNWAFYNCHQLQHLVIPEGVTEIGDAAFYGCTYLEDLELPSTVTRIGDNCFALCSKLKQIRVRAAVPPEIEAKTFFDVNREIPVYVPEDYLDDYREDPYWREFNLVGEELGGTVGTDRTSISGLYRMEDGRIVLTEEMSVSVYTATGALVYSGTATEVALPAPGVYLLRIGEETVKVVRS</sequence>
<reference evidence="2" key="1">
    <citation type="submission" date="2020-10" db="EMBL/GenBank/DDBJ databases">
        <authorList>
            <person name="Gilroy R."/>
        </authorList>
    </citation>
    <scope>NUCLEOTIDE SEQUENCE</scope>
    <source>
        <strain evidence="2">3924</strain>
    </source>
</reference>
<evidence type="ECO:0000313" key="2">
    <source>
        <dbReference type="EMBL" id="MBO8440354.1"/>
    </source>
</evidence>
<keyword evidence="1" id="KW-0732">Signal</keyword>
<dbReference type="SUPFAM" id="SSF52058">
    <property type="entry name" value="L domain-like"/>
    <property type="match status" value="3"/>
</dbReference>
<dbReference type="InterPro" id="IPR032675">
    <property type="entry name" value="LRR_dom_sf"/>
</dbReference>
<reference evidence="2" key="2">
    <citation type="journal article" date="2021" name="PeerJ">
        <title>Extensive microbial diversity within the chicken gut microbiome revealed by metagenomics and culture.</title>
        <authorList>
            <person name="Gilroy R."/>
            <person name="Ravi A."/>
            <person name="Getino M."/>
            <person name="Pursley I."/>
            <person name="Horton D.L."/>
            <person name="Alikhan N.F."/>
            <person name="Baker D."/>
            <person name="Gharbi K."/>
            <person name="Hall N."/>
            <person name="Watson M."/>
            <person name="Adriaenssens E.M."/>
            <person name="Foster-Nyarko E."/>
            <person name="Jarju S."/>
            <person name="Secka A."/>
            <person name="Antonio M."/>
            <person name="Oren A."/>
            <person name="Chaudhuri R.R."/>
            <person name="La Ragione R."/>
            <person name="Hildebrand F."/>
            <person name="Pallen M.J."/>
        </authorList>
    </citation>
    <scope>NUCLEOTIDE SEQUENCE</scope>
    <source>
        <strain evidence="2">3924</strain>
    </source>
</reference>
<dbReference type="AlphaFoldDB" id="A0A940IF53"/>
<dbReference type="Gene3D" id="3.40.50.12480">
    <property type="match status" value="1"/>
</dbReference>
<dbReference type="Pfam" id="PF13306">
    <property type="entry name" value="LRR_5"/>
    <property type="match status" value="7"/>
</dbReference>
<accession>A0A940IF53</accession>
<evidence type="ECO:0000256" key="1">
    <source>
        <dbReference type="SAM" id="SignalP"/>
    </source>
</evidence>